<evidence type="ECO:0000313" key="10">
    <source>
        <dbReference type="Proteomes" id="UP000245399"/>
    </source>
</evidence>
<keyword evidence="4" id="KW-0281">Fimbrium</keyword>
<dbReference type="Proteomes" id="UP000245399">
    <property type="component" value="Chromosome"/>
</dbReference>
<dbReference type="AlphaFoldDB" id="A0A0G3SSQ0"/>
<reference evidence="9" key="1">
    <citation type="submission" date="2016-04" db="EMBL/GenBank/DDBJ databases">
        <authorList>
            <person name="Osei Sekyere J."/>
            <person name="Sivertsen A."/>
            <person name="Pedersen A.T."/>
            <person name="Sundsfjord A."/>
        </authorList>
    </citation>
    <scope>NUCLEOTIDE SEQUENCE [LARGE SCALE GENOMIC DNA]</scope>
    <source>
        <strain evidence="9">945174350</strain>
    </source>
</reference>
<dbReference type="InterPro" id="IPR036937">
    <property type="entry name" value="Adhesion_dom_fimbrial_sf"/>
</dbReference>
<dbReference type="RefSeq" id="WP_038872238.1">
    <property type="nucleotide sequence ID" value="NZ_CABMHU010000142.1"/>
</dbReference>
<evidence type="ECO:0000256" key="4">
    <source>
        <dbReference type="ARBA" id="ARBA00023263"/>
    </source>
</evidence>
<reference evidence="7 10" key="3">
    <citation type="submission" date="2018-05" db="EMBL/GenBank/DDBJ databases">
        <title>Klebsiella quasipneumonaiae provides a window into carbapenemase gene transfer, plasmid rearrangements and nosocomial acquisition from the hospital environment.</title>
        <authorList>
            <person name="Mathers A.J."/>
            <person name="Vegesana K."/>
            <person name="Stoesser N."/>
            <person name="Crook D."/>
            <person name="Vaughan A."/>
            <person name="Barry K."/>
            <person name="Parikh H."/>
            <person name="Sebra R."/>
            <person name="Kotay S."/>
            <person name="Walker A.S."/>
            <person name="Sheppard A.E."/>
        </authorList>
    </citation>
    <scope>NUCLEOTIDE SEQUENCE [LARGE SCALE GENOMIC DNA]</scope>
    <source>
        <strain evidence="7 10">CAV1761</strain>
    </source>
</reference>
<evidence type="ECO:0000313" key="7">
    <source>
        <dbReference type="EMBL" id="AWL70591.1"/>
    </source>
</evidence>
<keyword evidence="3 5" id="KW-0732">Signal</keyword>
<dbReference type="PANTHER" id="PTHR33420:SF12">
    <property type="entry name" value="FIMBRIN-LIKE PROTEIN FIMI-RELATED"/>
    <property type="match status" value="1"/>
</dbReference>
<dbReference type="EMBL" id="CP029449">
    <property type="protein sequence ID" value="AWL70591.1"/>
    <property type="molecule type" value="Genomic_DNA"/>
</dbReference>
<feature type="chain" id="PRO_5043120160" evidence="5">
    <location>
        <begin position="26"/>
        <end position="313"/>
    </location>
</feature>
<dbReference type="GO" id="GO:0043709">
    <property type="term" value="P:cell adhesion involved in single-species biofilm formation"/>
    <property type="evidence" value="ECO:0007669"/>
    <property type="project" value="TreeGrafter"/>
</dbReference>
<evidence type="ECO:0000259" key="6">
    <source>
        <dbReference type="Pfam" id="PF00419"/>
    </source>
</evidence>
<dbReference type="Pfam" id="PF00419">
    <property type="entry name" value="Fimbrial"/>
    <property type="match status" value="1"/>
</dbReference>
<sequence>MNVFIRIFGYGALLWLATLTTVAYAGTCTTNAKTIRMGLLTLAVDPRIEIGEQLAVRTENSISGTTFSFLCSGSVAYRSLSPLTPSALPGVFETGIDGVGVTISDLWQSNKNVPFNTAISPNLLTPWINRNDVRLTFIKTGPIKTGGDMGGKIIARYYLDSTSVLDLSISGMKVIQKSCLVDLNYKNQTVDLGSPKRSEFNGVGSSAVSSERNFFVVLQCQEDNIPVQVTFEAAGNSPGVGMIAIADGSDAAKGVAVEVLDENRNPLTFSRPINYHTAAEKEIRIPLMARYKQTGDISPGQADAVMTFTVTQN</sequence>
<dbReference type="InterPro" id="IPR008966">
    <property type="entry name" value="Adhesion_dom_sf"/>
</dbReference>
<comment type="similarity">
    <text evidence="2">Belongs to the fimbrial protein family.</text>
</comment>
<dbReference type="PANTHER" id="PTHR33420">
    <property type="entry name" value="FIMBRIAL SUBUNIT ELFA-RELATED"/>
    <property type="match status" value="1"/>
</dbReference>
<evidence type="ECO:0000313" key="8">
    <source>
        <dbReference type="EMBL" id="OCO91433.1"/>
    </source>
</evidence>
<organism evidence="8 9">
    <name type="scientific">Serratia marcescens</name>
    <dbReference type="NCBI Taxonomy" id="615"/>
    <lineage>
        <taxon>Bacteria</taxon>
        <taxon>Pseudomonadati</taxon>
        <taxon>Pseudomonadota</taxon>
        <taxon>Gammaproteobacteria</taxon>
        <taxon>Enterobacterales</taxon>
        <taxon>Yersiniaceae</taxon>
        <taxon>Serratia</taxon>
    </lineage>
</organism>
<dbReference type="Gene3D" id="2.60.40.1090">
    <property type="entry name" value="Fimbrial-type adhesion domain"/>
    <property type="match status" value="1"/>
</dbReference>
<gene>
    <name evidence="8" type="ORF">AN695_0201140</name>
    <name evidence="7" type="ORF">DKC05_24545</name>
</gene>
<dbReference type="Gene3D" id="2.60.40.3310">
    <property type="match status" value="1"/>
</dbReference>
<dbReference type="SUPFAM" id="SSF49401">
    <property type="entry name" value="Bacterial adhesins"/>
    <property type="match status" value="1"/>
</dbReference>
<dbReference type="EMBL" id="LJEX02000001">
    <property type="protein sequence ID" value="OCO91433.1"/>
    <property type="molecule type" value="Genomic_DNA"/>
</dbReference>
<evidence type="ECO:0000313" key="9">
    <source>
        <dbReference type="Proteomes" id="UP000050489"/>
    </source>
</evidence>
<name>A0A0G3SSQ0_SERMA</name>
<feature type="domain" description="Fimbrial-type adhesion" evidence="6">
    <location>
        <begin position="172"/>
        <end position="311"/>
    </location>
</feature>
<evidence type="ECO:0000256" key="2">
    <source>
        <dbReference type="ARBA" id="ARBA00006671"/>
    </source>
</evidence>
<dbReference type="InterPro" id="IPR000259">
    <property type="entry name" value="Adhesion_dom_fimbrial"/>
</dbReference>
<dbReference type="Proteomes" id="UP000050489">
    <property type="component" value="Unassembled WGS sequence"/>
</dbReference>
<protein>
    <submittedName>
        <fullName evidence="8">Adhesin</fullName>
    </submittedName>
    <submittedName>
        <fullName evidence="7">Type 1 fimbrial protein</fullName>
    </submittedName>
</protein>
<evidence type="ECO:0000256" key="5">
    <source>
        <dbReference type="SAM" id="SignalP"/>
    </source>
</evidence>
<comment type="subcellular location">
    <subcellularLocation>
        <location evidence="1">Fimbrium</location>
    </subcellularLocation>
</comment>
<dbReference type="InterPro" id="IPR050263">
    <property type="entry name" value="Bact_Fimbrial_Adh_Pro"/>
</dbReference>
<proteinExistence type="inferred from homology"/>
<evidence type="ECO:0000256" key="3">
    <source>
        <dbReference type="ARBA" id="ARBA00022729"/>
    </source>
</evidence>
<reference evidence="8" key="2">
    <citation type="journal article" date="2017" name="PLoS ONE">
        <title>Genomic and phenotypic characterisation of fluoroquinolone resistance mechanisms in Enterobacteriaceae in Durban, South Africa.</title>
        <authorList>
            <person name="Osei Sekyere J."/>
            <person name="Amoako D.G."/>
        </authorList>
    </citation>
    <scope>NUCLEOTIDE SEQUENCE</scope>
    <source>
        <strain evidence="8">945174350</strain>
    </source>
</reference>
<evidence type="ECO:0000256" key="1">
    <source>
        <dbReference type="ARBA" id="ARBA00004561"/>
    </source>
</evidence>
<feature type="signal peptide" evidence="5">
    <location>
        <begin position="1"/>
        <end position="25"/>
    </location>
</feature>
<accession>A0A0G3SSQ0</accession>
<dbReference type="GO" id="GO:0009289">
    <property type="term" value="C:pilus"/>
    <property type="evidence" value="ECO:0007669"/>
    <property type="project" value="UniProtKB-SubCell"/>
</dbReference>